<dbReference type="OrthoDB" id="7503770at2"/>
<organism evidence="2 3">
    <name type="scientific">Sphingomonas ginkgonis</name>
    <dbReference type="NCBI Taxonomy" id="2315330"/>
    <lineage>
        <taxon>Bacteria</taxon>
        <taxon>Pseudomonadati</taxon>
        <taxon>Pseudomonadota</taxon>
        <taxon>Alphaproteobacteria</taxon>
        <taxon>Sphingomonadales</taxon>
        <taxon>Sphingomonadaceae</taxon>
        <taxon>Sphingomonas</taxon>
    </lineage>
</organism>
<dbReference type="NCBIfam" id="TIGR02001">
    <property type="entry name" value="gcw_chp"/>
    <property type="match status" value="1"/>
</dbReference>
<keyword evidence="1" id="KW-0732">Signal</keyword>
<keyword evidence="3" id="KW-1185">Reference proteome</keyword>
<dbReference type="Proteomes" id="UP000274661">
    <property type="component" value="Unassembled WGS sequence"/>
</dbReference>
<dbReference type="EMBL" id="RWJF01000001">
    <property type="protein sequence ID" value="RST30007.1"/>
    <property type="molecule type" value="Genomic_DNA"/>
</dbReference>
<proteinExistence type="predicted"/>
<gene>
    <name evidence="2" type="ORF">HMF7854_03555</name>
</gene>
<dbReference type="RefSeq" id="WP_126717843.1">
    <property type="nucleotide sequence ID" value="NZ_RWJF01000001.1"/>
</dbReference>
<accession>A0A3R9Y4I5</accession>
<feature type="chain" id="PRO_5018657848" evidence="1">
    <location>
        <begin position="22"/>
        <end position="238"/>
    </location>
</feature>
<dbReference type="InterPro" id="IPR010239">
    <property type="entry name" value="CHP02001"/>
</dbReference>
<dbReference type="Pfam" id="PF09694">
    <property type="entry name" value="Gcw_chp"/>
    <property type="match status" value="1"/>
</dbReference>
<dbReference type="AlphaFoldDB" id="A0A3R9Y4I5"/>
<evidence type="ECO:0000313" key="3">
    <source>
        <dbReference type="Proteomes" id="UP000274661"/>
    </source>
</evidence>
<comment type="caution">
    <text evidence="2">The sequence shown here is derived from an EMBL/GenBank/DDBJ whole genome shotgun (WGS) entry which is preliminary data.</text>
</comment>
<name>A0A3R9Y4I5_9SPHN</name>
<sequence length="238" mass="25129">MRLNLIAAGMLLAPAATTAAAASELPTERPAAAPVPALALDYRLSTVSDYRNRGITVTRRRAALQQELRLGYEGGAYGTLWTSTIAGNGRNNWEIDAIAGWTHPLGGAELDLSAVYYVFPGIGRSDYGELNARIARSLGGPEVGLLVSYAPRQRALGGRDNVYVQATGSLPLPRTPLTLQVSFGVEQGAFGNAKRDWTLGVSVERAGFTWTATYVDTAHSGGDPLGRAGLVLGLGRGF</sequence>
<evidence type="ECO:0000256" key="1">
    <source>
        <dbReference type="SAM" id="SignalP"/>
    </source>
</evidence>
<protein>
    <submittedName>
        <fullName evidence="2">Uncharacterized protein</fullName>
    </submittedName>
</protein>
<reference evidence="2 3" key="1">
    <citation type="submission" date="2018-12" db="EMBL/GenBank/DDBJ databases">
        <title>Sphingomonas sp. HMF7854 Genome sequencing and assembly.</title>
        <authorList>
            <person name="Cha I."/>
            <person name="Kang H."/>
            <person name="Kim H."/>
            <person name="Kang J."/>
            <person name="Joh K."/>
        </authorList>
    </citation>
    <scope>NUCLEOTIDE SEQUENCE [LARGE SCALE GENOMIC DNA]</scope>
    <source>
        <strain evidence="2 3">HMF7854</strain>
    </source>
</reference>
<evidence type="ECO:0000313" key="2">
    <source>
        <dbReference type="EMBL" id="RST30007.1"/>
    </source>
</evidence>
<feature type="signal peptide" evidence="1">
    <location>
        <begin position="1"/>
        <end position="21"/>
    </location>
</feature>